<dbReference type="InterPro" id="IPR036259">
    <property type="entry name" value="MFS_trans_sf"/>
</dbReference>
<evidence type="ECO:0000256" key="5">
    <source>
        <dbReference type="ARBA" id="ARBA00023136"/>
    </source>
</evidence>
<dbReference type="Pfam" id="PF07690">
    <property type="entry name" value="MFS_1"/>
    <property type="match status" value="1"/>
</dbReference>
<keyword evidence="4 6" id="KW-1133">Transmembrane helix</keyword>
<dbReference type="InterPro" id="IPR000849">
    <property type="entry name" value="Sugar_P_transporter"/>
</dbReference>
<dbReference type="Proteomes" id="UP000054978">
    <property type="component" value="Unassembled WGS sequence"/>
</dbReference>
<gene>
    <name evidence="8" type="ORF">AWB83_03015</name>
</gene>
<dbReference type="STRING" id="1777144.AWB83_03015"/>
<dbReference type="CDD" id="cd17319">
    <property type="entry name" value="MFS_ExuT_GudP_like"/>
    <property type="match status" value="1"/>
</dbReference>
<evidence type="ECO:0000256" key="2">
    <source>
        <dbReference type="ARBA" id="ARBA00022475"/>
    </source>
</evidence>
<feature type="transmembrane region" description="Helical" evidence="6">
    <location>
        <begin position="147"/>
        <end position="170"/>
    </location>
</feature>
<evidence type="ECO:0000313" key="9">
    <source>
        <dbReference type="Proteomes" id="UP000054978"/>
    </source>
</evidence>
<dbReference type="GO" id="GO:0005886">
    <property type="term" value="C:plasma membrane"/>
    <property type="evidence" value="ECO:0007669"/>
    <property type="project" value="UniProtKB-SubCell"/>
</dbReference>
<keyword evidence="5 6" id="KW-0472">Membrane</keyword>
<comment type="subcellular location">
    <subcellularLocation>
        <location evidence="1">Cell membrane</location>
        <topology evidence="1">Multi-pass membrane protein</topology>
    </subcellularLocation>
</comment>
<feature type="transmembrane region" description="Helical" evidence="6">
    <location>
        <begin position="373"/>
        <end position="397"/>
    </location>
</feature>
<proteinExistence type="predicted"/>
<dbReference type="PANTHER" id="PTHR11662">
    <property type="entry name" value="SOLUTE CARRIER FAMILY 17"/>
    <property type="match status" value="1"/>
</dbReference>
<accession>A0A158BA33</accession>
<dbReference type="InterPro" id="IPR020846">
    <property type="entry name" value="MFS_dom"/>
</dbReference>
<keyword evidence="9" id="KW-1185">Reference proteome</keyword>
<evidence type="ECO:0000313" key="8">
    <source>
        <dbReference type="EMBL" id="SAK66899.1"/>
    </source>
</evidence>
<dbReference type="SUPFAM" id="SSF103473">
    <property type="entry name" value="MFS general substrate transporter"/>
    <property type="match status" value="1"/>
</dbReference>
<feature type="transmembrane region" description="Helical" evidence="6">
    <location>
        <begin position="176"/>
        <end position="196"/>
    </location>
</feature>
<dbReference type="InterPro" id="IPR050382">
    <property type="entry name" value="MFS_Na/Anion_cotransporter"/>
</dbReference>
<dbReference type="AlphaFoldDB" id="A0A158BA33"/>
<feature type="transmembrane region" description="Helical" evidence="6">
    <location>
        <begin position="86"/>
        <end position="105"/>
    </location>
</feature>
<feature type="transmembrane region" description="Helical" evidence="6">
    <location>
        <begin position="283"/>
        <end position="300"/>
    </location>
</feature>
<evidence type="ECO:0000256" key="3">
    <source>
        <dbReference type="ARBA" id="ARBA00022692"/>
    </source>
</evidence>
<feature type="transmembrane region" description="Helical" evidence="6">
    <location>
        <begin position="17"/>
        <end position="34"/>
    </location>
</feature>
<dbReference type="GO" id="GO:0022857">
    <property type="term" value="F:transmembrane transporter activity"/>
    <property type="evidence" value="ECO:0007669"/>
    <property type="project" value="InterPro"/>
</dbReference>
<sequence>MSSTSGVAAMTVGKSTVRWKIFVVMLSLISINYIDRASLSVAMPLISKEFDIGPAMEGLILSSFFWTYAVMQIPGGMLADRFKPRVVIAAATVFWGFFQAIAAVCTNAPSLLLTRLGLGASEAPIYPAGGKLNAIWMTQTERGRGATLLDGGAPLGAALGAILITGLIAMLGSWRLAFAVAGIGTVLAGILAWFYVRNTPREHPGVNELEAAYIEESHARDAAAEPASLSGRTRDFFKYRSVWCMFFGWMCFNSVFYGLLTWMPNYLHMVHGFDIKQMGGSSFIIFFSGFIGELIGGWIADKWKAAGGRPNVVMRTLFGIAAIIATVSIFSVAYVTNAVAVVALLSSTLFFLRWCGLYWCIPSSLGTRNKIGFLGGFMNLGGNIGGVAVPIIVGGIVQFTHSYFLALMFFAVAGIGLLVCSSAIDYEKKIPV</sequence>
<feature type="transmembrane region" description="Helical" evidence="6">
    <location>
        <begin position="242"/>
        <end position="263"/>
    </location>
</feature>
<feature type="transmembrane region" description="Helical" evidence="6">
    <location>
        <begin position="55"/>
        <end position="74"/>
    </location>
</feature>
<feature type="domain" description="Major facilitator superfamily (MFS) profile" evidence="7">
    <location>
        <begin position="21"/>
        <end position="428"/>
    </location>
</feature>
<feature type="transmembrane region" description="Helical" evidence="6">
    <location>
        <begin position="340"/>
        <end position="361"/>
    </location>
</feature>
<dbReference type="PIRSF" id="PIRSF002808">
    <property type="entry name" value="Hexose_phosphate_transp"/>
    <property type="match status" value="1"/>
</dbReference>
<reference evidence="8" key="1">
    <citation type="submission" date="2016-01" db="EMBL/GenBank/DDBJ databases">
        <authorList>
            <person name="Peeters C."/>
        </authorList>
    </citation>
    <scope>NUCLEOTIDE SEQUENCE [LARGE SCALE GENOMIC DNA]</scope>
    <source>
        <strain evidence="8">LMG 29326</strain>
    </source>
</reference>
<protein>
    <submittedName>
        <fullName evidence="8">Major facilitator transporter</fullName>
    </submittedName>
</protein>
<name>A0A158BA33_9BURK</name>
<dbReference type="RefSeq" id="WP_087046403.1">
    <property type="nucleotide sequence ID" value="NZ_FCOB02000013.1"/>
</dbReference>
<dbReference type="Gene3D" id="1.20.1250.20">
    <property type="entry name" value="MFS general substrate transporter like domains"/>
    <property type="match status" value="2"/>
</dbReference>
<evidence type="ECO:0000259" key="7">
    <source>
        <dbReference type="PROSITE" id="PS50850"/>
    </source>
</evidence>
<comment type="caution">
    <text evidence="8">The sequence shown here is derived from an EMBL/GenBank/DDBJ whole genome shotgun (WGS) entry which is preliminary data.</text>
</comment>
<feature type="transmembrane region" description="Helical" evidence="6">
    <location>
        <begin position="403"/>
        <end position="424"/>
    </location>
</feature>
<evidence type="ECO:0000256" key="4">
    <source>
        <dbReference type="ARBA" id="ARBA00022989"/>
    </source>
</evidence>
<dbReference type="InterPro" id="IPR011701">
    <property type="entry name" value="MFS"/>
</dbReference>
<keyword evidence="2" id="KW-1003">Cell membrane</keyword>
<dbReference type="PANTHER" id="PTHR11662:SF399">
    <property type="entry name" value="FI19708P1-RELATED"/>
    <property type="match status" value="1"/>
</dbReference>
<evidence type="ECO:0000256" key="6">
    <source>
        <dbReference type="SAM" id="Phobius"/>
    </source>
</evidence>
<feature type="transmembrane region" description="Helical" evidence="6">
    <location>
        <begin position="312"/>
        <end position="334"/>
    </location>
</feature>
<dbReference type="PROSITE" id="PS50850">
    <property type="entry name" value="MFS"/>
    <property type="match status" value="1"/>
</dbReference>
<organism evidence="8 9">
    <name type="scientific">Caballeronia ptereochthonis</name>
    <dbReference type="NCBI Taxonomy" id="1777144"/>
    <lineage>
        <taxon>Bacteria</taxon>
        <taxon>Pseudomonadati</taxon>
        <taxon>Pseudomonadota</taxon>
        <taxon>Betaproteobacteria</taxon>
        <taxon>Burkholderiales</taxon>
        <taxon>Burkholderiaceae</taxon>
        <taxon>Caballeronia</taxon>
    </lineage>
</organism>
<dbReference type="OrthoDB" id="8596007at2"/>
<evidence type="ECO:0000256" key="1">
    <source>
        <dbReference type="ARBA" id="ARBA00004651"/>
    </source>
</evidence>
<dbReference type="EMBL" id="FCOB02000013">
    <property type="protein sequence ID" value="SAK66899.1"/>
    <property type="molecule type" value="Genomic_DNA"/>
</dbReference>
<keyword evidence="3 6" id="KW-0812">Transmembrane</keyword>